<dbReference type="VEuPathDB" id="FungiDB:FOIG_16918"/>
<sequence length="30" mass="3455">MQVEKKRRRLIMPAQGTRGEFNGKLALPDN</sequence>
<reference evidence="1" key="2">
    <citation type="submission" date="2014-03" db="EMBL/GenBank/DDBJ databases">
        <title>The Genome Annotation of Fusarium oxysporum II5.</title>
        <authorList>
            <consortium name="The Broad Institute Genomics Platform"/>
            <person name="Ma L.-J."/>
            <person name="Corby-Kistler H."/>
            <person name="Broz K."/>
            <person name="Gale L.R."/>
            <person name="Jonkers W."/>
            <person name="O'Donnell K."/>
            <person name="Ploetz R."/>
            <person name="Steinberg C."/>
            <person name="Schwartz D.C."/>
            <person name="VanEtten H."/>
            <person name="Zhou S."/>
            <person name="Young S.K."/>
            <person name="Zeng Q."/>
            <person name="Gargeya S."/>
            <person name="Fitzgerald M."/>
            <person name="Abouelleil A."/>
            <person name="Alvarado L."/>
            <person name="Chapman S.B."/>
            <person name="Gainer-Dewar J."/>
            <person name="Goldberg J."/>
            <person name="Griggs A."/>
            <person name="Gujja S."/>
            <person name="Hansen M."/>
            <person name="Howarth C."/>
            <person name="Imamovic A."/>
            <person name="Ireland A."/>
            <person name="Larimer J."/>
            <person name="McCowan C."/>
            <person name="Murphy C."/>
            <person name="Pearson M."/>
            <person name="Poon T.W."/>
            <person name="Priest M."/>
            <person name="Roberts A."/>
            <person name="Saif S."/>
            <person name="Shea T."/>
            <person name="Sykes S."/>
            <person name="Wortman J."/>
            <person name="Nusbaum C."/>
            <person name="Birren B."/>
        </authorList>
    </citation>
    <scope>NUCLEOTIDE SEQUENCE</scope>
    <source>
        <strain evidence="1">54006</strain>
    </source>
</reference>
<organism evidence="1">
    <name type="scientific">Fusarium odoratissimum (strain NRRL 54006)</name>
    <dbReference type="NCBI Taxonomy" id="1089451"/>
    <lineage>
        <taxon>Eukaryota</taxon>
        <taxon>Fungi</taxon>
        <taxon>Dikarya</taxon>
        <taxon>Ascomycota</taxon>
        <taxon>Pezizomycotina</taxon>
        <taxon>Sordariomycetes</taxon>
        <taxon>Hypocreomycetidae</taxon>
        <taxon>Hypocreales</taxon>
        <taxon>Nectriaceae</taxon>
        <taxon>Fusarium</taxon>
        <taxon>Fusarium oxysporum species complex</taxon>
        <taxon>Fusarium oxysporum f. sp. cubense (strain race 4)</taxon>
    </lineage>
</organism>
<dbReference type="HOGENOM" id="CLU_3406433_0_0_1"/>
<dbReference type="EMBL" id="KK036356">
    <property type="protein sequence ID" value="EXL89799.1"/>
    <property type="molecule type" value="Genomic_DNA"/>
</dbReference>
<gene>
    <name evidence="1" type="ORF">FOIG_16918</name>
</gene>
<dbReference type="RefSeq" id="XP_031051889.1">
    <property type="nucleotide sequence ID" value="XM_031218398.1"/>
</dbReference>
<evidence type="ECO:0000313" key="1">
    <source>
        <dbReference type="EMBL" id="EXL89799.1"/>
    </source>
</evidence>
<accession>X0JY83</accession>
<name>X0JY83_FUSO5</name>
<protein>
    <submittedName>
        <fullName evidence="1">Uncharacterized protein</fullName>
    </submittedName>
</protein>
<proteinExistence type="predicted"/>
<dbReference type="GeneID" id="42042093"/>
<dbReference type="AlphaFoldDB" id="X0JY83"/>
<reference evidence="1" key="1">
    <citation type="submission" date="2011-11" db="EMBL/GenBank/DDBJ databases">
        <title>The Genome Sequence of Fusarium oxysporum II5.</title>
        <authorList>
            <consortium name="The Broad Institute Genome Sequencing Platform"/>
            <person name="Ma L.-J."/>
            <person name="Gale L.R."/>
            <person name="Schwartz D.C."/>
            <person name="Zhou S."/>
            <person name="Corby-Kistler H."/>
            <person name="Young S.K."/>
            <person name="Zeng Q."/>
            <person name="Gargeya S."/>
            <person name="Fitzgerald M."/>
            <person name="Haas B."/>
            <person name="Abouelleil A."/>
            <person name="Alvarado L."/>
            <person name="Arachchi H.M."/>
            <person name="Berlin A."/>
            <person name="Brown A."/>
            <person name="Chapman S.B."/>
            <person name="Chen Z."/>
            <person name="Dunbar C."/>
            <person name="Freedman E."/>
            <person name="Gearin G."/>
            <person name="Goldberg J."/>
            <person name="Griggs A."/>
            <person name="Gujja S."/>
            <person name="Heiman D."/>
            <person name="Howarth C."/>
            <person name="Larson L."/>
            <person name="Lui A."/>
            <person name="MacDonald P.J.P."/>
            <person name="Montmayeur A."/>
            <person name="Murphy C."/>
            <person name="Neiman D."/>
            <person name="Pearson M."/>
            <person name="Priest M."/>
            <person name="Roberts A."/>
            <person name="Saif S."/>
            <person name="Shea T."/>
            <person name="Shenoy N."/>
            <person name="Sisk P."/>
            <person name="Stolte C."/>
            <person name="Sykes S."/>
            <person name="Wortman J."/>
            <person name="Nusbaum C."/>
            <person name="Birren B."/>
        </authorList>
    </citation>
    <scope>NUCLEOTIDE SEQUENCE [LARGE SCALE GENOMIC DNA]</scope>
    <source>
        <strain evidence="1">54006</strain>
    </source>
</reference>
<dbReference type="Proteomes" id="UP000030685">
    <property type="component" value="Unassembled WGS sequence"/>
</dbReference>